<dbReference type="Proteomes" id="UP000292957">
    <property type="component" value="Unassembled WGS sequence"/>
</dbReference>
<name>A0A4Q9M353_9APHY</name>
<dbReference type="EMBL" id="ML143692">
    <property type="protein sequence ID" value="TBU21165.1"/>
    <property type="molecule type" value="Genomic_DNA"/>
</dbReference>
<evidence type="ECO:0000313" key="2">
    <source>
        <dbReference type="EMBL" id="TBU21165.1"/>
    </source>
</evidence>
<accession>A0A4Q9M353</accession>
<feature type="non-terminal residue" evidence="2">
    <location>
        <position position="1"/>
    </location>
</feature>
<feature type="region of interest" description="Disordered" evidence="1">
    <location>
        <begin position="13"/>
        <end position="45"/>
    </location>
</feature>
<sequence>LFASSKPYLKEDELNDRTLSKNTSADGPGIDVEGESTGREPADGEGEWFVKQEEAAWADVSVFGHVDDGRGEEGGDD</sequence>
<organism evidence="2">
    <name type="scientific">Dichomitus squalens</name>
    <dbReference type="NCBI Taxonomy" id="114155"/>
    <lineage>
        <taxon>Eukaryota</taxon>
        <taxon>Fungi</taxon>
        <taxon>Dikarya</taxon>
        <taxon>Basidiomycota</taxon>
        <taxon>Agaricomycotina</taxon>
        <taxon>Agaricomycetes</taxon>
        <taxon>Polyporales</taxon>
        <taxon>Polyporaceae</taxon>
        <taxon>Dichomitus</taxon>
    </lineage>
</organism>
<reference evidence="2" key="1">
    <citation type="submission" date="2019-01" db="EMBL/GenBank/DDBJ databases">
        <title>Draft genome sequences of three monokaryotic isolates of the white-rot basidiomycete fungus Dichomitus squalens.</title>
        <authorList>
            <consortium name="DOE Joint Genome Institute"/>
            <person name="Lopez S.C."/>
            <person name="Andreopoulos B."/>
            <person name="Pangilinan J."/>
            <person name="Lipzen A."/>
            <person name="Riley R."/>
            <person name="Ahrendt S."/>
            <person name="Ng V."/>
            <person name="Barry K."/>
            <person name="Daum C."/>
            <person name="Grigoriev I.V."/>
            <person name="Hilden K.S."/>
            <person name="Makela M.R."/>
            <person name="de Vries R.P."/>
        </authorList>
    </citation>
    <scope>NUCLEOTIDE SEQUENCE [LARGE SCALE GENOMIC DNA]</scope>
    <source>
        <strain evidence="2">OM18370.1</strain>
    </source>
</reference>
<gene>
    <name evidence="2" type="ORF">BD311DRAFT_679183</name>
</gene>
<dbReference type="AlphaFoldDB" id="A0A4Q9M353"/>
<feature type="compositionally biased region" description="Basic and acidic residues" evidence="1">
    <location>
        <begin position="36"/>
        <end position="45"/>
    </location>
</feature>
<evidence type="ECO:0000256" key="1">
    <source>
        <dbReference type="SAM" id="MobiDB-lite"/>
    </source>
</evidence>
<protein>
    <submittedName>
        <fullName evidence="2">Uncharacterized protein</fullName>
    </submittedName>
</protein>
<proteinExistence type="predicted"/>